<accession>A0A1T4Q9Q2</accession>
<organism evidence="1 2">
    <name type="scientific">Cetobacterium ceti</name>
    <dbReference type="NCBI Taxonomy" id="180163"/>
    <lineage>
        <taxon>Bacteria</taxon>
        <taxon>Fusobacteriati</taxon>
        <taxon>Fusobacteriota</taxon>
        <taxon>Fusobacteriia</taxon>
        <taxon>Fusobacteriales</taxon>
        <taxon>Fusobacteriaceae</taxon>
        <taxon>Cetobacterium</taxon>
    </lineage>
</organism>
<evidence type="ECO:0000313" key="2">
    <source>
        <dbReference type="Proteomes" id="UP000191153"/>
    </source>
</evidence>
<dbReference type="RefSeq" id="WP_078694668.1">
    <property type="nucleotide sequence ID" value="NZ_FUWX01000019.1"/>
</dbReference>
<name>A0A1T4Q9Q2_9FUSO</name>
<dbReference type="AlphaFoldDB" id="A0A1T4Q9Q2"/>
<gene>
    <name evidence="1" type="ORF">SAMN02745174_02224</name>
</gene>
<dbReference type="EMBL" id="FUWX01000019">
    <property type="protein sequence ID" value="SJZ99928.1"/>
    <property type="molecule type" value="Genomic_DNA"/>
</dbReference>
<dbReference type="OrthoDB" id="10017704at2"/>
<dbReference type="STRING" id="180163.SAMN02745174_02224"/>
<evidence type="ECO:0000313" key="1">
    <source>
        <dbReference type="EMBL" id="SJZ99928.1"/>
    </source>
</evidence>
<protein>
    <submittedName>
        <fullName evidence="1">Uncharacterized protein</fullName>
    </submittedName>
</protein>
<proteinExistence type="predicted"/>
<reference evidence="1 2" key="1">
    <citation type="submission" date="2017-02" db="EMBL/GenBank/DDBJ databases">
        <authorList>
            <person name="Peterson S.W."/>
        </authorList>
    </citation>
    <scope>NUCLEOTIDE SEQUENCE [LARGE SCALE GENOMIC DNA]</scope>
    <source>
        <strain evidence="1 2">ATCC 700028</strain>
    </source>
</reference>
<keyword evidence="2" id="KW-1185">Reference proteome</keyword>
<dbReference type="Proteomes" id="UP000191153">
    <property type="component" value="Unassembled WGS sequence"/>
</dbReference>
<sequence length="170" mass="19138">MSLPTRGPISMNKIKQELKINGEIRLGDQRCRNLAKKLIGKIKMSDFYGKSSATHHIIWGKSSELKICGYLNFFDTIGSIDNSFLSYKGQLITIIALQYSLEINQFQFIYGVSNGYAHLPKSFNIIIDGFVISLIKTEANAHTSNVLSKEIRDYLKNIPTNSKVGISFEL</sequence>